<gene>
    <name evidence="9" type="ORF">KUV50_07830</name>
</gene>
<keyword evidence="6" id="KW-0472">Membrane</keyword>
<evidence type="ECO:0000256" key="3">
    <source>
        <dbReference type="ARBA" id="ARBA00022448"/>
    </source>
</evidence>
<evidence type="ECO:0000256" key="2">
    <source>
        <dbReference type="ARBA" id="ARBA00007613"/>
    </source>
</evidence>
<name>A0A953LCQ4_9BACT</name>
<evidence type="ECO:0000313" key="9">
    <source>
        <dbReference type="EMBL" id="MBY5958034.1"/>
    </source>
</evidence>
<dbReference type="SUPFAM" id="SSF56954">
    <property type="entry name" value="Outer membrane efflux proteins (OEP)"/>
    <property type="match status" value="1"/>
</dbReference>
<dbReference type="InterPro" id="IPR003423">
    <property type="entry name" value="OMP_efflux"/>
</dbReference>
<keyword evidence="4" id="KW-1134">Transmembrane beta strand</keyword>
<organism evidence="9 10">
    <name type="scientific">Membranihabitans marinus</name>
    <dbReference type="NCBI Taxonomy" id="1227546"/>
    <lineage>
        <taxon>Bacteria</taxon>
        <taxon>Pseudomonadati</taxon>
        <taxon>Bacteroidota</taxon>
        <taxon>Saprospiria</taxon>
        <taxon>Saprospirales</taxon>
        <taxon>Saprospiraceae</taxon>
        <taxon>Membranihabitans</taxon>
    </lineage>
</organism>
<feature type="chain" id="PRO_5037903818" evidence="8">
    <location>
        <begin position="22"/>
        <end position="444"/>
    </location>
</feature>
<keyword evidence="7" id="KW-0998">Cell outer membrane</keyword>
<dbReference type="RefSeq" id="WP_222579570.1">
    <property type="nucleotide sequence ID" value="NZ_JAHVHU010000007.1"/>
</dbReference>
<dbReference type="PANTHER" id="PTHR30026:SF20">
    <property type="entry name" value="OUTER MEMBRANE PROTEIN TOLC"/>
    <property type="match status" value="1"/>
</dbReference>
<sequence>MKLVNIHILIGFLISVLPVAAQESPRSPEWSLDQCLDSARAYNKNLKIKQNDLALQSEKKKEMAANRLPKLRVNAEYKYFTNLPYQLMPMSLFGGPEGQFKEAQFGVPHNINANLQLALPLYQPQIRHAVDLTQTAIEMHELQYRKTEEQLFFDIANLYYNAQILYRQSEFIDVKLENAKKLLKIMQMLHDHQLAVGTDVSKVELQIGQLNTQNSLINNKIKQVLNALKIAIGIPLDSFLNIEREIIPPDVVGYPRHFSLEYQLTQKQGQRINIELENLKASRLPTVSLFGSFGATGYGNDQKPNGFLNVYPIGFAGLRIHYPLFDGTTKRKINQKNIELINNQLQMNLIKDQNFMLIENAILQRQITLNAITDVEDQIAQALSVYNQTVRQQQQDIATMADILQADNVVRTAQQSYLSAVVDFLKADLELKKLTGNFNTLTNQ</sequence>
<dbReference type="PANTHER" id="PTHR30026">
    <property type="entry name" value="OUTER MEMBRANE PROTEIN TOLC"/>
    <property type="match status" value="1"/>
</dbReference>
<reference evidence="9" key="1">
    <citation type="submission" date="2021-06" db="EMBL/GenBank/DDBJ databases">
        <title>44 bacteria genomes isolated from Dapeng, Shenzhen.</title>
        <authorList>
            <person name="Zheng W."/>
            <person name="Yu S."/>
            <person name="Huang Y."/>
        </authorList>
    </citation>
    <scope>NUCLEOTIDE SEQUENCE</scope>
    <source>
        <strain evidence="9">DP5N28-2</strain>
    </source>
</reference>
<proteinExistence type="inferred from homology"/>
<keyword evidence="5" id="KW-0812">Transmembrane</keyword>
<evidence type="ECO:0000256" key="6">
    <source>
        <dbReference type="ARBA" id="ARBA00023136"/>
    </source>
</evidence>
<evidence type="ECO:0000256" key="1">
    <source>
        <dbReference type="ARBA" id="ARBA00004442"/>
    </source>
</evidence>
<evidence type="ECO:0000256" key="8">
    <source>
        <dbReference type="SAM" id="SignalP"/>
    </source>
</evidence>
<dbReference type="Gene3D" id="1.20.1600.10">
    <property type="entry name" value="Outer membrane efflux proteins (OEP)"/>
    <property type="match status" value="1"/>
</dbReference>
<dbReference type="GO" id="GO:0009279">
    <property type="term" value="C:cell outer membrane"/>
    <property type="evidence" value="ECO:0007669"/>
    <property type="project" value="UniProtKB-SubCell"/>
</dbReference>
<comment type="subcellular location">
    <subcellularLocation>
        <location evidence="1">Cell outer membrane</location>
    </subcellularLocation>
</comment>
<dbReference type="GO" id="GO:1990281">
    <property type="term" value="C:efflux pump complex"/>
    <property type="evidence" value="ECO:0007669"/>
    <property type="project" value="TreeGrafter"/>
</dbReference>
<dbReference type="AlphaFoldDB" id="A0A953LCQ4"/>
<comment type="similarity">
    <text evidence="2">Belongs to the outer membrane factor (OMF) (TC 1.B.17) family.</text>
</comment>
<evidence type="ECO:0000256" key="5">
    <source>
        <dbReference type="ARBA" id="ARBA00022692"/>
    </source>
</evidence>
<keyword evidence="3" id="KW-0813">Transport</keyword>
<dbReference type="Pfam" id="PF02321">
    <property type="entry name" value="OEP"/>
    <property type="match status" value="1"/>
</dbReference>
<dbReference type="GO" id="GO:0015562">
    <property type="term" value="F:efflux transmembrane transporter activity"/>
    <property type="evidence" value="ECO:0007669"/>
    <property type="project" value="InterPro"/>
</dbReference>
<accession>A0A953LCQ4</accession>
<evidence type="ECO:0000256" key="4">
    <source>
        <dbReference type="ARBA" id="ARBA00022452"/>
    </source>
</evidence>
<dbReference type="EMBL" id="JAHVHU010000007">
    <property type="protein sequence ID" value="MBY5958034.1"/>
    <property type="molecule type" value="Genomic_DNA"/>
</dbReference>
<dbReference type="Proteomes" id="UP000753961">
    <property type="component" value="Unassembled WGS sequence"/>
</dbReference>
<keyword evidence="8" id="KW-0732">Signal</keyword>
<dbReference type="GO" id="GO:0015288">
    <property type="term" value="F:porin activity"/>
    <property type="evidence" value="ECO:0007669"/>
    <property type="project" value="TreeGrafter"/>
</dbReference>
<evidence type="ECO:0000256" key="7">
    <source>
        <dbReference type="ARBA" id="ARBA00023237"/>
    </source>
</evidence>
<feature type="signal peptide" evidence="8">
    <location>
        <begin position="1"/>
        <end position="21"/>
    </location>
</feature>
<keyword evidence="10" id="KW-1185">Reference proteome</keyword>
<dbReference type="InterPro" id="IPR051906">
    <property type="entry name" value="TolC-like"/>
</dbReference>
<comment type="caution">
    <text evidence="9">The sequence shown here is derived from an EMBL/GenBank/DDBJ whole genome shotgun (WGS) entry which is preliminary data.</text>
</comment>
<protein>
    <submittedName>
        <fullName evidence="9">TolC family protein</fullName>
    </submittedName>
</protein>
<evidence type="ECO:0000313" key="10">
    <source>
        <dbReference type="Proteomes" id="UP000753961"/>
    </source>
</evidence>